<dbReference type="OrthoDB" id="1550679at2"/>
<evidence type="ECO:0000313" key="6">
    <source>
        <dbReference type="Proteomes" id="UP000186309"/>
    </source>
</evidence>
<dbReference type="GO" id="GO:0001522">
    <property type="term" value="P:pseudouridine synthesis"/>
    <property type="evidence" value="ECO:0007669"/>
    <property type="project" value="InterPro"/>
</dbReference>
<dbReference type="InterPro" id="IPR011760">
    <property type="entry name" value="PsdUridine_synth_TruD_insert"/>
</dbReference>
<evidence type="ECO:0000256" key="2">
    <source>
        <dbReference type="ARBA" id="ARBA00022694"/>
    </source>
</evidence>
<dbReference type="STRING" id="1387353.BSF38_04598"/>
<dbReference type="Gene3D" id="1.10.1510.30">
    <property type="match status" value="1"/>
</dbReference>
<dbReference type="InterPro" id="IPR020103">
    <property type="entry name" value="PsdUridine_synth_cat_dom_sf"/>
</dbReference>
<dbReference type="GO" id="GO:0003723">
    <property type="term" value="F:RNA binding"/>
    <property type="evidence" value="ECO:0007669"/>
    <property type="project" value="InterPro"/>
</dbReference>
<dbReference type="PANTHER" id="PTHR13326">
    <property type="entry name" value="TRNA PSEUDOURIDINE SYNTHASE D"/>
    <property type="match status" value="1"/>
</dbReference>
<keyword evidence="2" id="KW-0819">tRNA processing</keyword>
<reference evidence="6" key="1">
    <citation type="submission" date="2016-12" db="EMBL/GenBank/DDBJ databases">
        <title>Comparative genomics of four Isosphaeraceae planctomycetes: a common pool of plasmids and glycoside hydrolase genes.</title>
        <authorList>
            <person name="Ivanova A."/>
        </authorList>
    </citation>
    <scope>NUCLEOTIDE SEQUENCE [LARGE SCALE GENOMIC DNA]</scope>
    <source>
        <strain evidence="6">PX4</strain>
    </source>
</reference>
<dbReference type="PROSITE" id="PS01268">
    <property type="entry name" value="UPF0024"/>
    <property type="match status" value="1"/>
</dbReference>
<dbReference type="Pfam" id="PF01142">
    <property type="entry name" value="TruD"/>
    <property type="match status" value="1"/>
</dbReference>
<evidence type="ECO:0000256" key="3">
    <source>
        <dbReference type="ARBA" id="ARBA00023235"/>
    </source>
</evidence>
<dbReference type="EC" id="5.4.99.27" evidence="5"/>
<evidence type="ECO:0000256" key="1">
    <source>
        <dbReference type="ARBA" id="ARBA00007953"/>
    </source>
</evidence>
<name>A0A1U7CVR6_9BACT</name>
<dbReference type="PROSITE" id="PS50984">
    <property type="entry name" value="TRUD"/>
    <property type="match status" value="1"/>
</dbReference>
<comment type="similarity">
    <text evidence="1">Belongs to the pseudouridine synthase TruD family.</text>
</comment>
<proteinExistence type="inferred from homology"/>
<dbReference type="InterPro" id="IPR001656">
    <property type="entry name" value="PsdUridine_synth_TruD"/>
</dbReference>
<evidence type="ECO:0000259" key="4">
    <source>
        <dbReference type="PROSITE" id="PS50984"/>
    </source>
</evidence>
<dbReference type="GO" id="GO:0008033">
    <property type="term" value="P:tRNA processing"/>
    <property type="evidence" value="ECO:0007669"/>
    <property type="project" value="UniProtKB-KW"/>
</dbReference>
<dbReference type="Gene3D" id="3.30.70.3160">
    <property type="match status" value="1"/>
</dbReference>
<gene>
    <name evidence="5" type="primary">truD</name>
    <name evidence="5" type="ORF">BSF38_04598</name>
</gene>
<dbReference type="InterPro" id="IPR042214">
    <property type="entry name" value="TruD_catalytic"/>
</dbReference>
<dbReference type="SUPFAM" id="SSF55120">
    <property type="entry name" value="Pseudouridine synthase"/>
    <property type="match status" value="1"/>
</dbReference>
<dbReference type="PIRSF" id="PIRSF037016">
    <property type="entry name" value="Pseudouridin_synth_euk_prd"/>
    <property type="match status" value="1"/>
</dbReference>
<dbReference type="InterPro" id="IPR020119">
    <property type="entry name" value="PsdUridine_synth_TruD_CS"/>
</dbReference>
<dbReference type="AlphaFoldDB" id="A0A1U7CVR6"/>
<sequence>MKLKRQPEDFQVEELPRVTLAPQGRFTYYKLTKRGLGTLEAIEAIRRHWNLPGRSVSYGGLKDRHAVTVQYLSIFDGPDVSLHQASLELEPLGKLERPYTPQDFTGNRFEIVLRDMTAEAAARAGTQLEALSRDGLPNYFDDQRFGSVGFSGEFIAEAWLKGDHERALRLAFAEPNPFDRPDTKARKATLRECWGDWAAAKAGLDRSSERSIVTYLVDHPTDFRGAFARLRRELRSLYFAAFQSHLWNLVLAGWIERNTRVEQRSPVDLKVGVFPFPVGLDEDQRKAIAAVPLPLPSSRNKPGDGPVDEITTDVLAAFGLTWTDMRVKHLKDVFFSKGSRDPLLVPENVKTEVFKDDLHRNKQAIRLAFELPKGSYATILVKRITEAAGSGS</sequence>
<dbReference type="PANTHER" id="PTHR13326:SF21">
    <property type="entry name" value="PSEUDOURIDYLATE SYNTHASE PUS7L"/>
    <property type="match status" value="1"/>
</dbReference>
<dbReference type="EMBL" id="CP019082">
    <property type="protein sequence ID" value="APW63040.1"/>
    <property type="molecule type" value="Genomic_DNA"/>
</dbReference>
<keyword evidence="6" id="KW-1185">Reference proteome</keyword>
<keyword evidence="3 5" id="KW-0413">Isomerase</keyword>
<dbReference type="GO" id="GO:0160150">
    <property type="term" value="F:tRNA pseudouridine(13) synthase activity"/>
    <property type="evidence" value="ECO:0007669"/>
    <property type="project" value="UniProtKB-EC"/>
</dbReference>
<protein>
    <submittedName>
        <fullName evidence="5">tRNA pseudouridine synthase D</fullName>
        <ecNumber evidence="5">5.4.99.27</ecNumber>
    </submittedName>
</protein>
<organism evidence="5 6">
    <name type="scientific">Paludisphaera borealis</name>
    <dbReference type="NCBI Taxonomy" id="1387353"/>
    <lineage>
        <taxon>Bacteria</taxon>
        <taxon>Pseudomonadati</taxon>
        <taxon>Planctomycetota</taxon>
        <taxon>Planctomycetia</taxon>
        <taxon>Isosphaerales</taxon>
        <taxon>Isosphaeraceae</taxon>
        <taxon>Paludisphaera</taxon>
    </lineage>
</organism>
<accession>A0A1U7CVR6</accession>
<feature type="domain" description="TRUD" evidence="4">
    <location>
        <begin position="135"/>
        <end position="345"/>
    </location>
</feature>
<dbReference type="Gene3D" id="3.30.2350.20">
    <property type="entry name" value="TruD, catalytic domain"/>
    <property type="match status" value="1"/>
</dbReference>
<evidence type="ECO:0000313" key="5">
    <source>
        <dbReference type="EMBL" id="APW63040.1"/>
    </source>
</evidence>
<dbReference type="Proteomes" id="UP000186309">
    <property type="component" value="Chromosome"/>
</dbReference>
<dbReference type="KEGG" id="pbor:BSF38_04598"/>
<dbReference type="RefSeq" id="WP_076349446.1">
    <property type="nucleotide sequence ID" value="NZ_CP019082.1"/>
</dbReference>